<evidence type="ECO:0000259" key="6">
    <source>
        <dbReference type="PROSITE" id="PS51011"/>
    </source>
</evidence>
<feature type="domain" description="ARID" evidence="6">
    <location>
        <begin position="13"/>
        <end position="105"/>
    </location>
</feature>
<dbReference type="SMART" id="SM00355">
    <property type="entry name" value="ZnF_C2H2"/>
    <property type="match status" value="2"/>
</dbReference>
<dbReference type="InterPro" id="IPR052406">
    <property type="entry name" value="Chromatin_Remodeling_Comp"/>
</dbReference>
<dbReference type="PROSITE" id="PS00028">
    <property type="entry name" value="ZINC_FINGER_C2H2_1"/>
    <property type="match status" value="1"/>
</dbReference>
<evidence type="ECO:0000256" key="1">
    <source>
        <dbReference type="ARBA" id="ARBA00022853"/>
    </source>
</evidence>
<dbReference type="Pfam" id="PF02257">
    <property type="entry name" value="RFX_DNA_binding"/>
    <property type="match status" value="1"/>
</dbReference>
<sequence length="1780" mass="192877">MANLTGKNQPDQRRKGLAFLDELRQFHRSRGSPFKKIPVVGGRELDLHALYTRVATLGGFAKVSDKNQWGELVEDFNFPRSCSNADFVLKQYYLRYLEKYEKVHHFGEDDEEVQPGNPKPLLPIGAIPASYNYQQHTVSDYLRQSYGLSMEFVTACDYNKLVLSLLSGLPNEVDFAINVCTLLSNESKHVMQLEKDPKLITLLLAHAGIFDDTLGSFCTVFGDEWKEKTSRDFIKFWKDIVEDSEVRDLLADKSSTSQDGTTKDSSWDSLFHPPRNVGINDIEGQRVLQIAVILRNLSFEEANVKLLAANRTCLRFLLLCAHCHFISLRQLGLDTLGNVAGELQLDPVDFRATHLMFHTITKCLMSRDRFLKMRAMEILGNLCKADDNGVLICEYVDQESYREIICHLTLPDVLLVISTLEVLYMLTELGDGTCTKIASVDKSIDMLVRLVSVDIQTFGPDALTVVKLIEHQSANNQVVSEIRAQSVEHIPAQTHGTPAPATRTVPVQSTATPPGIVEIDGEKFLSQWLSAHFEAHLESSVSRSEMYSDYLSICSKMARGGILTSTGFYKCLRGIFPNHTIKRVDDPKNSGQAHIHIVGIRRRAIPLPVQLYYQQQASPATPEMSQTPPTGLPHGPQSVGNHFPRTPVSSLTANVAASQMAFTVQGVSSAAQTVSRISQNQPAQAQQHQNTAMTLIQNKPGEVMKATVIQGSISQSAVPVNVSVVQNHNSTVHQPSVTVVTSQQLLHHSPVIPSGTPVTVFQQGLPQTHIITGRVQNIPAVSNVSASQGQQLVTTSSLPMQTSQQPGTTGHQQETVILAPQQYISTSTPSIVSCTSVQNFQVAGGQVFTIAGVQSPQASRVTFQNIAPKPVPSQTTVMSQPMHQPQQPQQQSVVIVGPNPQQNPAYASAIHQIVLSNPTSIPASQTVQLAGQASITQSPSLSPGPATSSHVPQIMASPNTMQMQGPPPTVSQMLSVKRQQQHHHLPPQPQMQVQPQPAPPPPGQPTSTESSLIKQLLLPKRGPSTPGGKLILPAPQLPPPNNSRAQSPQVVYQVANNQNPGFGVQGQPQPQQLLVGQQNVQLVQSSIQSQGTVQTVPISNLQILPGQLISTSSPATIIQGTSGNQVTFTVVPNTSFTTAAVSQGSGSQIIAPTGISVSSSQPGVGLQVQTIPTSQVGQASQSPTPPFKGDKIICQKEEEAKDATGLHVHERKIEIMENSSLPEGAAKTSNGDSKESETPAANLLNGKKYVDSSLPLSNSGKNQLEASQCMQVTNGPQSEVSENPANGMQCTEQADAQELKSDLRKSLVNGICVFEKGDGSHLSKNIPNHKASKHVGNGEISPPEQQENSDPTRQDTAKADHSERTSNGPVIMNNALPIANAPLEVYQKVSSNSAELSNGPVQSSLKSDLSQQQQQEQQQQHPCVVMSLQSTASVTITTVNPFTTVSQSGTATPQCVPSFEPRSSNGSNESRGVKRPAEDMDRGTVSGIPNKVGVRIVTISDPNNAGCSATMVAVPAGADPSTVAKAAIENAAQQKQHQPPFVQGLVTQPSCISSTITVQAPQVSSTTPPSVTPTSSQHSEHVRKPGQNFMCLWKSCKRWFQTPSQVFYHAATQHGSKDTYPGQCFWEGCEPFPRQRLSFITHLQDKHCSREALLAGLKQEEQTQSGNQKTSKQQAAVGNTSSPRAQKAIVNHPSAALMALRRGSRNLVFRDFTDEKEGPITKHIRLTAALTLKNIAKYSDCGRKLLKRHENHLSVLALSNMEASTTIAKCLYELTHTTES</sequence>
<feature type="region of interest" description="Disordered" evidence="5">
    <location>
        <begin position="1447"/>
        <end position="1486"/>
    </location>
</feature>
<feature type="compositionally biased region" description="Polar residues" evidence="5">
    <location>
        <begin position="1662"/>
        <end position="1684"/>
    </location>
</feature>
<evidence type="ECO:0000256" key="2">
    <source>
        <dbReference type="ARBA" id="ARBA00023015"/>
    </source>
</evidence>
<evidence type="ECO:0000313" key="9">
    <source>
        <dbReference type="Proteomes" id="UP001369086"/>
    </source>
</evidence>
<dbReference type="Proteomes" id="UP001369086">
    <property type="component" value="Unassembled WGS sequence"/>
</dbReference>
<evidence type="ECO:0000256" key="5">
    <source>
        <dbReference type="SAM" id="MobiDB-lite"/>
    </source>
</evidence>
<feature type="compositionally biased region" description="Basic and acidic residues" evidence="5">
    <location>
        <begin position="1471"/>
        <end position="1482"/>
    </location>
</feature>
<accession>A0ABR0ZCA4</accession>
<keyword evidence="2" id="KW-0805">Transcription regulation</keyword>
<evidence type="ECO:0000256" key="3">
    <source>
        <dbReference type="ARBA" id="ARBA00023163"/>
    </source>
</evidence>
<dbReference type="InterPro" id="IPR036388">
    <property type="entry name" value="WH-like_DNA-bd_sf"/>
</dbReference>
<dbReference type="InterPro" id="IPR013087">
    <property type="entry name" value="Znf_C2H2_type"/>
</dbReference>
<dbReference type="PANTHER" id="PTHR22970:SF14">
    <property type="entry name" value="AT-RICH INTERACTIVE DOMAIN-CONTAINING PROTEIN 2"/>
    <property type="match status" value="1"/>
</dbReference>
<reference evidence="8 9" key="1">
    <citation type="submission" date="2021-05" db="EMBL/GenBank/DDBJ databases">
        <authorList>
            <person name="Zahm M."/>
            <person name="Klopp C."/>
            <person name="Cabau C."/>
            <person name="Kuhl H."/>
            <person name="Suciu R."/>
            <person name="Ciorpac M."/>
            <person name="Holostenco D."/>
            <person name="Gessner J."/>
            <person name="Wuertz S."/>
            <person name="Hohne C."/>
            <person name="Stock M."/>
            <person name="Gislard M."/>
            <person name="Lluch J."/>
            <person name="Milhes M."/>
            <person name="Lampietro C."/>
            <person name="Lopez Roques C."/>
            <person name="Donnadieu C."/>
            <person name="Du K."/>
            <person name="Schartl M."/>
            <person name="Guiguen Y."/>
        </authorList>
    </citation>
    <scope>NUCLEOTIDE SEQUENCE [LARGE SCALE GENOMIC DNA]</scope>
    <source>
        <strain evidence="8">Hh-F2</strain>
        <tissue evidence="8">Blood</tissue>
    </source>
</reference>
<dbReference type="InterPro" id="IPR001606">
    <property type="entry name" value="ARID_dom"/>
</dbReference>
<protein>
    <submittedName>
        <fullName evidence="8">AT-rich interactive domain-containing protein 2-like</fullName>
    </submittedName>
</protein>
<dbReference type="EMBL" id="JAHFZB010000013">
    <property type="protein sequence ID" value="KAK6482438.1"/>
    <property type="molecule type" value="Genomic_DNA"/>
</dbReference>
<feature type="region of interest" description="Disordered" evidence="5">
    <location>
        <begin position="1394"/>
        <end position="1422"/>
    </location>
</feature>
<dbReference type="SMART" id="SM00501">
    <property type="entry name" value="BRIGHT"/>
    <property type="match status" value="1"/>
</dbReference>
<feature type="compositionally biased region" description="Low complexity" evidence="5">
    <location>
        <begin position="1411"/>
        <end position="1420"/>
    </location>
</feature>
<gene>
    <name evidence="8" type="ORF">HHUSO_G15451</name>
</gene>
<proteinExistence type="predicted"/>
<feature type="region of interest" description="Disordered" evidence="5">
    <location>
        <begin position="1218"/>
        <end position="1240"/>
    </location>
</feature>
<feature type="region of interest" description="Disordered" evidence="5">
    <location>
        <begin position="932"/>
        <end position="1011"/>
    </location>
</feature>
<feature type="domain" description="RFX-type winged-helix" evidence="7">
    <location>
        <begin position="525"/>
        <end position="604"/>
    </location>
</feature>
<dbReference type="Gene3D" id="1.25.10.10">
    <property type="entry name" value="Leucine-rich Repeat Variant"/>
    <property type="match status" value="1"/>
</dbReference>
<dbReference type="InterPro" id="IPR036390">
    <property type="entry name" value="WH_DNA-bd_sf"/>
</dbReference>
<keyword evidence="1" id="KW-0156">Chromatin regulator</keyword>
<keyword evidence="9" id="KW-1185">Reference proteome</keyword>
<organism evidence="8 9">
    <name type="scientific">Huso huso</name>
    <name type="common">Beluga</name>
    <name type="synonym">Acipenser huso</name>
    <dbReference type="NCBI Taxonomy" id="61971"/>
    <lineage>
        <taxon>Eukaryota</taxon>
        <taxon>Metazoa</taxon>
        <taxon>Chordata</taxon>
        <taxon>Craniata</taxon>
        <taxon>Vertebrata</taxon>
        <taxon>Euteleostomi</taxon>
        <taxon>Actinopterygii</taxon>
        <taxon>Chondrostei</taxon>
        <taxon>Acipenseriformes</taxon>
        <taxon>Acipenseridae</taxon>
        <taxon>Huso</taxon>
    </lineage>
</organism>
<dbReference type="PROSITE" id="PS51011">
    <property type="entry name" value="ARID"/>
    <property type="match status" value="1"/>
</dbReference>
<feature type="compositionally biased region" description="Polar residues" evidence="5">
    <location>
        <begin position="1218"/>
        <end position="1231"/>
    </location>
</feature>
<feature type="compositionally biased region" description="Polar residues" evidence="5">
    <location>
        <begin position="1394"/>
        <end position="1410"/>
    </location>
</feature>
<evidence type="ECO:0000256" key="4">
    <source>
        <dbReference type="ARBA" id="ARBA00023242"/>
    </source>
</evidence>
<dbReference type="SUPFAM" id="SSF48371">
    <property type="entry name" value="ARM repeat"/>
    <property type="match status" value="1"/>
</dbReference>
<dbReference type="InterPro" id="IPR016024">
    <property type="entry name" value="ARM-type_fold"/>
</dbReference>
<dbReference type="CDD" id="cd16866">
    <property type="entry name" value="ARID_ARID2"/>
    <property type="match status" value="1"/>
</dbReference>
<dbReference type="SMART" id="SM01014">
    <property type="entry name" value="ARID"/>
    <property type="match status" value="1"/>
</dbReference>
<feature type="compositionally biased region" description="Polar residues" evidence="5">
    <location>
        <begin position="932"/>
        <end position="963"/>
    </location>
</feature>
<dbReference type="SUPFAM" id="SSF46774">
    <property type="entry name" value="ARID-like"/>
    <property type="match status" value="1"/>
</dbReference>
<dbReference type="InterPro" id="IPR036431">
    <property type="entry name" value="ARID_dom_sf"/>
</dbReference>
<feature type="compositionally biased region" description="Polar residues" evidence="5">
    <location>
        <begin position="1447"/>
        <end position="1470"/>
    </location>
</feature>
<keyword evidence="3" id="KW-0804">Transcription</keyword>
<comment type="caution">
    <text evidence="8">The sequence shown here is derived from an EMBL/GenBank/DDBJ whole genome shotgun (WGS) entry which is preliminary data.</text>
</comment>
<dbReference type="PANTHER" id="PTHR22970">
    <property type="entry name" value="AT-RICH INTERACTIVE DOMAIN-CONTAINING PROTEIN 2"/>
    <property type="match status" value="1"/>
</dbReference>
<feature type="compositionally biased region" description="Low complexity" evidence="5">
    <location>
        <begin position="1562"/>
        <end position="1577"/>
    </location>
</feature>
<name>A0ABR0ZCA4_HUSHU</name>
<dbReference type="Pfam" id="PF01388">
    <property type="entry name" value="ARID"/>
    <property type="match status" value="1"/>
</dbReference>
<evidence type="ECO:0000313" key="8">
    <source>
        <dbReference type="EMBL" id="KAK6482438.1"/>
    </source>
</evidence>
<keyword evidence="4" id="KW-0539">Nucleus</keyword>
<dbReference type="SUPFAM" id="SSF46785">
    <property type="entry name" value="Winged helix' DNA-binding domain"/>
    <property type="match status" value="1"/>
</dbReference>
<feature type="compositionally biased region" description="Basic and acidic residues" evidence="5">
    <location>
        <begin position="1350"/>
        <end position="1364"/>
    </location>
</feature>
<dbReference type="PROSITE" id="PS51526">
    <property type="entry name" value="RFX_DBD"/>
    <property type="match status" value="1"/>
</dbReference>
<dbReference type="InterPro" id="IPR003150">
    <property type="entry name" value="DNA-bd_RFX"/>
</dbReference>
<evidence type="ECO:0000259" key="7">
    <source>
        <dbReference type="PROSITE" id="PS51526"/>
    </source>
</evidence>
<dbReference type="Gene3D" id="1.10.150.60">
    <property type="entry name" value="ARID DNA-binding domain"/>
    <property type="match status" value="1"/>
</dbReference>
<feature type="region of interest" description="Disordered" evidence="5">
    <location>
        <begin position="1562"/>
        <end position="1582"/>
    </location>
</feature>
<dbReference type="Gene3D" id="1.10.10.10">
    <property type="entry name" value="Winged helix-like DNA-binding domain superfamily/Winged helix DNA-binding domain"/>
    <property type="match status" value="1"/>
</dbReference>
<dbReference type="InterPro" id="IPR011989">
    <property type="entry name" value="ARM-like"/>
</dbReference>
<feature type="region of interest" description="Disordered" evidence="5">
    <location>
        <begin position="1318"/>
        <end position="1372"/>
    </location>
</feature>
<feature type="region of interest" description="Disordered" evidence="5">
    <location>
        <begin position="1659"/>
        <end position="1684"/>
    </location>
</feature>